<accession>X1MV40</accession>
<dbReference type="InterPro" id="IPR011330">
    <property type="entry name" value="Glyco_hydro/deAcase_b/a-brl"/>
</dbReference>
<dbReference type="Gene3D" id="3.20.20.370">
    <property type="entry name" value="Glycoside hydrolase/deacetylase"/>
    <property type="match status" value="1"/>
</dbReference>
<gene>
    <name evidence="1" type="ORF">S06H3_51342</name>
</gene>
<dbReference type="PANTHER" id="PTHR30292:SF0">
    <property type="entry name" value="5-OXOPROLINASE SUBUNIT A"/>
    <property type="match status" value="1"/>
</dbReference>
<name>X1MV40_9ZZZZ</name>
<dbReference type="PANTHER" id="PTHR30292">
    <property type="entry name" value="UNCHARACTERIZED PROTEIN YBGL-RELATED"/>
    <property type="match status" value="1"/>
</dbReference>
<sequence>MAERVIRMIEEGRVKAITGEDVTIKADTICLHGDSPGALELAIHLRSALGDRGIKVVPLEEIVKK</sequence>
<dbReference type="GO" id="GO:0005975">
    <property type="term" value="P:carbohydrate metabolic process"/>
    <property type="evidence" value="ECO:0007669"/>
    <property type="project" value="InterPro"/>
</dbReference>
<comment type="caution">
    <text evidence="1">The sequence shown here is derived from an EMBL/GenBank/DDBJ whole genome shotgun (WGS) entry which is preliminary data.</text>
</comment>
<reference evidence="1" key="1">
    <citation type="journal article" date="2014" name="Front. Microbiol.">
        <title>High frequency of phylogenetically diverse reductive dehalogenase-homologous genes in deep subseafloor sedimentary metagenomes.</title>
        <authorList>
            <person name="Kawai M."/>
            <person name="Futagami T."/>
            <person name="Toyoda A."/>
            <person name="Takaki Y."/>
            <person name="Nishi S."/>
            <person name="Hori S."/>
            <person name="Arai W."/>
            <person name="Tsubouchi T."/>
            <person name="Morono Y."/>
            <person name="Uchiyama I."/>
            <person name="Ito T."/>
            <person name="Fujiyama A."/>
            <person name="Inagaki F."/>
            <person name="Takami H."/>
        </authorList>
    </citation>
    <scope>NUCLEOTIDE SEQUENCE</scope>
    <source>
        <strain evidence="1">Expedition CK06-06</strain>
    </source>
</reference>
<dbReference type="EMBL" id="BARV01032572">
    <property type="protein sequence ID" value="GAI35537.1"/>
    <property type="molecule type" value="Genomic_DNA"/>
</dbReference>
<evidence type="ECO:0008006" key="2">
    <source>
        <dbReference type="Google" id="ProtNLM"/>
    </source>
</evidence>
<dbReference type="AlphaFoldDB" id="X1MV40"/>
<dbReference type="SUPFAM" id="SSF88713">
    <property type="entry name" value="Glycoside hydrolase/deacetylase"/>
    <property type="match status" value="1"/>
</dbReference>
<dbReference type="Pfam" id="PF03746">
    <property type="entry name" value="LamB_YcsF"/>
    <property type="match status" value="1"/>
</dbReference>
<dbReference type="InterPro" id="IPR005501">
    <property type="entry name" value="LamB/YcsF/PxpA-like"/>
</dbReference>
<organism evidence="1">
    <name type="scientific">marine sediment metagenome</name>
    <dbReference type="NCBI Taxonomy" id="412755"/>
    <lineage>
        <taxon>unclassified sequences</taxon>
        <taxon>metagenomes</taxon>
        <taxon>ecological metagenomes</taxon>
    </lineage>
</organism>
<proteinExistence type="predicted"/>
<protein>
    <recommendedName>
        <fullName evidence="2">LamB/YcsF family protein</fullName>
    </recommendedName>
</protein>
<evidence type="ECO:0000313" key="1">
    <source>
        <dbReference type="EMBL" id="GAI35537.1"/>
    </source>
</evidence>